<name>E1Y9T9_9BACT</name>
<reference evidence="1" key="1">
    <citation type="journal article" date="2011" name="Environ. Microbiol.">
        <title>Genomic insights into the metabolic potential of the polycyclic aromatic hydrocarbon degrading sulfate-reducing Deltaproteobacterium N47.</title>
        <authorList>
            <person name="Bergmann F."/>
            <person name="Selesi D."/>
            <person name="Weinmaier T."/>
            <person name="Tischler P."/>
            <person name="Rattei T."/>
            <person name="Meckenstock R.U."/>
        </authorList>
    </citation>
    <scope>NUCLEOTIDE SEQUENCE</scope>
</reference>
<sequence>MLLNSLSYHRPDLSVQYFYMFKVYTVEFNKTYCMKES</sequence>
<protein>
    <submittedName>
        <fullName evidence="1">Uncharacterized protein</fullName>
    </submittedName>
</protein>
<evidence type="ECO:0000313" key="1">
    <source>
        <dbReference type="EMBL" id="CBX27333.1"/>
    </source>
</evidence>
<dbReference type="EMBL" id="FR695866">
    <property type="protein sequence ID" value="CBX27333.1"/>
    <property type="molecule type" value="Genomic_DNA"/>
</dbReference>
<gene>
    <name evidence="1" type="ORF">N47_H21550</name>
</gene>
<organism evidence="1">
    <name type="scientific">uncultured Desulfobacterium sp</name>
    <dbReference type="NCBI Taxonomy" id="201089"/>
    <lineage>
        <taxon>Bacteria</taxon>
        <taxon>Pseudomonadati</taxon>
        <taxon>Thermodesulfobacteriota</taxon>
        <taxon>Desulfobacteria</taxon>
        <taxon>Desulfobacterales</taxon>
        <taxon>Desulfobacteriaceae</taxon>
        <taxon>Desulfobacterium</taxon>
        <taxon>environmental samples</taxon>
    </lineage>
</organism>
<accession>E1Y9T9</accession>
<proteinExistence type="predicted"/>
<dbReference type="AlphaFoldDB" id="E1Y9T9"/>